<reference evidence="3 4" key="1">
    <citation type="submission" date="2024-10" db="EMBL/GenBank/DDBJ databases">
        <title>Updated reference genomes for cyclostephanoid diatoms.</title>
        <authorList>
            <person name="Roberts W.R."/>
            <person name="Alverson A.J."/>
        </authorList>
    </citation>
    <scope>NUCLEOTIDE SEQUENCE [LARGE SCALE GENOMIC DNA]</scope>
    <source>
        <strain evidence="3 4">AJA276-08</strain>
    </source>
</reference>
<accession>A0ABD3PB84</accession>
<dbReference type="Pfam" id="PF00050">
    <property type="entry name" value="Kazal_1"/>
    <property type="match status" value="1"/>
</dbReference>
<feature type="domain" description="Kazal-like" evidence="2">
    <location>
        <begin position="69"/>
        <end position="118"/>
    </location>
</feature>
<dbReference type="Gene3D" id="2.40.128.270">
    <property type="match status" value="1"/>
</dbReference>
<organism evidence="3 4">
    <name type="scientific">Stephanodiscus triporus</name>
    <dbReference type="NCBI Taxonomy" id="2934178"/>
    <lineage>
        <taxon>Eukaryota</taxon>
        <taxon>Sar</taxon>
        <taxon>Stramenopiles</taxon>
        <taxon>Ochrophyta</taxon>
        <taxon>Bacillariophyta</taxon>
        <taxon>Coscinodiscophyceae</taxon>
        <taxon>Thalassiosirophycidae</taxon>
        <taxon>Stephanodiscales</taxon>
        <taxon>Stephanodiscaceae</taxon>
        <taxon>Stephanodiscus</taxon>
    </lineage>
</organism>
<dbReference type="InterPro" id="IPR005184">
    <property type="entry name" value="DUF306_Meta_HslJ"/>
</dbReference>
<gene>
    <name evidence="3" type="ORF">ACHAW5_007332</name>
</gene>
<evidence type="ECO:0000313" key="4">
    <source>
        <dbReference type="Proteomes" id="UP001530315"/>
    </source>
</evidence>
<comment type="caution">
    <text evidence="3">The sequence shown here is derived from an EMBL/GenBank/DDBJ whole genome shotgun (WGS) entry which is preliminary data.</text>
</comment>
<dbReference type="EMBL" id="JALLAZ020000910">
    <property type="protein sequence ID" value="KAL3785002.1"/>
    <property type="molecule type" value="Genomic_DNA"/>
</dbReference>
<dbReference type="InterPro" id="IPR038670">
    <property type="entry name" value="HslJ-like_sf"/>
</dbReference>
<evidence type="ECO:0000313" key="3">
    <source>
        <dbReference type="EMBL" id="KAL3785002.1"/>
    </source>
</evidence>
<evidence type="ECO:0000259" key="2">
    <source>
        <dbReference type="PROSITE" id="PS51465"/>
    </source>
</evidence>
<dbReference type="Pfam" id="PF03724">
    <property type="entry name" value="META"/>
    <property type="match status" value="1"/>
</dbReference>
<dbReference type="CDD" id="cd00104">
    <property type="entry name" value="KAZAL_FS"/>
    <property type="match status" value="1"/>
</dbReference>
<proteinExistence type="predicted"/>
<keyword evidence="1" id="KW-0732">Signal</keyword>
<dbReference type="Gene3D" id="3.30.60.30">
    <property type="match status" value="1"/>
</dbReference>
<sequence length="278" mass="30269">MNPIHCFLALLTCLSVTGQKNDVRRLRRMATTPEDGQVSGTRCIINPAGATSGCSSGQFCQKDIGECRTKNFGLCQPQPEVCPMMYMPVCGCDGQTYGNSCTASVAGTSVSYSGECIIPEDVGITGSMSMSTPIFEAEMSMGSMSKVYEDAPNPQSVLIGTSWTAEEVAIDVNITSPITLNFDLENDMLYGSTGCNNYRGGLFNWTNDSFITDGQFFTSRMYCVGLMEQESAYLGFLKNKTFFYQIIDEVELVLFDQLSGEGGTILARFTNETAKEPL</sequence>
<keyword evidence="4" id="KW-1185">Reference proteome</keyword>
<name>A0ABD3PB84_9STRA</name>
<feature type="chain" id="PRO_5044863937" description="Kazal-like domain-containing protein" evidence="1">
    <location>
        <begin position="19"/>
        <end position="278"/>
    </location>
</feature>
<evidence type="ECO:0000256" key="1">
    <source>
        <dbReference type="SAM" id="SignalP"/>
    </source>
</evidence>
<dbReference type="SUPFAM" id="SSF100895">
    <property type="entry name" value="Kazal-type serine protease inhibitors"/>
    <property type="match status" value="1"/>
</dbReference>
<dbReference type="PROSITE" id="PS51465">
    <property type="entry name" value="KAZAL_2"/>
    <property type="match status" value="1"/>
</dbReference>
<protein>
    <recommendedName>
        <fullName evidence="2">Kazal-like domain-containing protein</fullName>
    </recommendedName>
</protein>
<dbReference type="AlphaFoldDB" id="A0ABD3PB84"/>
<dbReference type="Proteomes" id="UP001530315">
    <property type="component" value="Unassembled WGS sequence"/>
</dbReference>
<dbReference type="InterPro" id="IPR002350">
    <property type="entry name" value="Kazal_dom"/>
</dbReference>
<feature type="signal peptide" evidence="1">
    <location>
        <begin position="1"/>
        <end position="18"/>
    </location>
</feature>
<dbReference type="InterPro" id="IPR036058">
    <property type="entry name" value="Kazal_dom_sf"/>
</dbReference>
<dbReference type="SMART" id="SM00280">
    <property type="entry name" value="KAZAL"/>
    <property type="match status" value="1"/>
</dbReference>